<dbReference type="EMBL" id="JAHDVG010000474">
    <property type="protein sequence ID" value="KAH1178390.1"/>
    <property type="molecule type" value="Genomic_DNA"/>
</dbReference>
<feature type="transmembrane region" description="Helical" evidence="2">
    <location>
        <begin position="203"/>
        <end position="220"/>
    </location>
</feature>
<keyword evidence="2" id="KW-0472">Membrane</keyword>
<proteinExistence type="predicted"/>
<feature type="transmembrane region" description="Helical" evidence="2">
    <location>
        <begin position="143"/>
        <end position="164"/>
    </location>
</feature>
<accession>A0A9D3XFU0</accession>
<comment type="caution">
    <text evidence="3">The sequence shown here is derived from an EMBL/GenBank/DDBJ whole genome shotgun (WGS) entry which is preliminary data.</text>
</comment>
<feature type="transmembrane region" description="Helical" evidence="2">
    <location>
        <begin position="280"/>
        <end position="297"/>
    </location>
</feature>
<gene>
    <name evidence="3" type="ORF">KIL84_012092</name>
</gene>
<organism evidence="3 4">
    <name type="scientific">Mauremys mutica</name>
    <name type="common">yellowpond turtle</name>
    <dbReference type="NCBI Taxonomy" id="74926"/>
    <lineage>
        <taxon>Eukaryota</taxon>
        <taxon>Metazoa</taxon>
        <taxon>Chordata</taxon>
        <taxon>Craniata</taxon>
        <taxon>Vertebrata</taxon>
        <taxon>Euteleostomi</taxon>
        <taxon>Archelosauria</taxon>
        <taxon>Testudinata</taxon>
        <taxon>Testudines</taxon>
        <taxon>Cryptodira</taxon>
        <taxon>Durocryptodira</taxon>
        <taxon>Testudinoidea</taxon>
        <taxon>Geoemydidae</taxon>
        <taxon>Geoemydinae</taxon>
        <taxon>Mauremys</taxon>
    </lineage>
</organism>
<feature type="transmembrane region" description="Helical" evidence="2">
    <location>
        <begin position="176"/>
        <end position="196"/>
    </location>
</feature>
<feature type="region of interest" description="Disordered" evidence="1">
    <location>
        <begin position="1"/>
        <end position="55"/>
    </location>
</feature>
<keyword evidence="2" id="KW-1133">Transmembrane helix</keyword>
<evidence type="ECO:0000313" key="4">
    <source>
        <dbReference type="Proteomes" id="UP000827986"/>
    </source>
</evidence>
<sequence length="305" mass="31369">MGGPPGRGRSVPGAGWPGPWGDPQAGGAQCPGRAGPARWAAMTPPRLQGAPSAALPVSGHRARPVLGPSAPLYGDSPCASLAQDSVARALRLVPEVRWGGRLARAPAPMAGQPAEWGTAFPSAGLCAVCLSSAVRTFQINRGAAAGFLLQALAALVGAVGFFWTPLGLTLAADSQSGTWVSTVIGLPLLAFGFHWLNGDHSTANILLGGALLLATGLEYFSEESRAMVAQSVTMVASITILILSIFTMNFYGILGSLVLSTAGLLSGVKVETLLLLRKEAVLSCLLAAGNLAFQWALQTQHLDLD</sequence>
<keyword evidence="2" id="KW-0812">Transmembrane</keyword>
<evidence type="ECO:0000256" key="2">
    <source>
        <dbReference type="SAM" id="Phobius"/>
    </source>
</evidence>
<protein>
    <submittedName>
        <fullName evidence="3">Uncharacterized protein</fullName>
    </submittedName>
</protein>
<name>A0A9D3XFU0_9SAUR</name>
<evidence type="ECO:0000256" key="1">
    <source>
        <dbReference type="SAM" id="MobiDB-lite"/>
    </source>
</evidence>
<keyword evidence="4" id="KW-1185">Reference proteome</keyword>
<reference evidence="3" key="1">
    <citation type="submission" date="2021-09" db="EMBL/GenBank/DDBJ databases">
        <title>The genome of Mauremys mutica provides insights into the evolution of semi-aquatic lifestyle.</title>
        <authorList>
            <person name="Gong S."/>
            <person name="Gao Y."/>
        </authorList>
    </citation>
    <scope>NUCLEOTIDE SEQUENCE</scope>
    <source>
        <strain evidence="3">MM-2020</strain>
        <tissue evidence="3">Muscle</tissue>
    </source>
</reference>
<dbReference type="Proteomes" id="UP000827986">
    <property type="component" value="Unassembled WGS sequence"/>
</dbReference>
<feature type="transmembrane region" description="Helical" evidence="2">
    <location>
        <begin position="232"/>
        <end position="259"/>
    </location>
</feature>
<dbReference type="AlphaFoldDB" id="A0A9D3XFU0"/>
<evidence type="ECO:0000313" key="3">
    <source>
        <dbReference type="EMBL" id="KAH1178390.1"/>
    </source>
</evidence>
<feature type="compositionally biased region" description="Low complexity" evidence="1">
    <location>
        <begin position="7"/>
        <end position="28"/>
    </location>
</feature>